<organism evidence="2 3">
    <name type="scientific">Maritalea mobilis</name>
    <dbReference type="NCBI Taxonomy" id="483324"/>
    <lineage>
        <taxon>Bacteria</taxon>
        <taxon>Pseudomonadati</taxon>
        <taxon>Pseudomonadota</taxon>
        <taxon>Alphaproteobacteria</taxon>
        <taxon>Hyphomicrobiales</taxon>
        <taxon>Devosiaceae</taxon>
        <taxon>Maritalea</taxon>
    </lineage>
</organism>
<sequence length="195" mass="21369">MIEQLATAATFGFGASFGRDLYRAAKKNPIIWAIIGILMIAFGWRNLYLGFGRGPLYKFFVTYLGSAILIILGTAGFLAVGLLAMEDMGGLPLLIALGLILVSTIAGNIWGIKDRKKRVQAAQVAQHNKEFMIEVGLSDSDFDSELLQDAEGNLLKLIEYTDDKIVFSVSGKRGYRAAIKLENGRMIDYTGVVRL</sequence>
<evidence type="ECO:0000256" key="1">
    <source>
        <dbReference type="SAM" id="Phobius"/>
    </source>
</evidence>
<keyword evidence="3" id="KW-1185">Reference proteome</keyword>
<proteinExistence type="predicted"/>
<dbReference type="EMBL" id="SNYR01000001">
    <property type="protein sequence ID" value="TDQ67266.1"/>
    <property type="molecule type" value="Genomic_DNA"/>
</dbReference>
<feature type="transmembrane region" description="Helical" evidence="1">
    <location>
        <begin position="91"/>
        <end position="110"/>
    </location>
</feature>
<dbReference type="Proteomes" id="UP000295391">
    <property type="component" value="Unassembled WGS sequence"/>
</dbReference>
<protein>
    <submittedName>
        <fullName evidence="2">Uncharacterized protein</fullName>
    </submittedName>
</protein>
<keyword evidence="1" id="KW-0812">Transmembrane</keyword>
<accession>A0A4R6VWN0</accession>
<evidence type="ECO:0000313" key="3">
    <source>
        <dbReference type="Proteomes" id="UP000295391"/>
    </source>
</evidence>
<name>A0A4R6VWN0_9HYPH</name>
<feature type="transmembrane region" description="Helical" evidence="1">
    <location>
        <begin position="30"/>
        <end position="48"/>
    </location>
</feature>
<dbReference type="AlphaFoldDB" id="A0A4R6VWN0"/>
<comment type="caution">
    <text evidence="2">The sequence shown here is derived from an EMBL/GenBank/DDBJ whole genome shotgun (WGS) entry which is preliminary data.</text>
</comment>
<reference evidence="2 3" key="1">
    <citation type="submission" date="2019-03" db="EMBL/GenBank/DDBJ databases">
        <title>Genomic Encyclopedia of Type Strains, Phase III (KMG-III): the genomes of soil and plant-associated and newly described type strains.</title>
        <authorList>
            <person name="Whitman W."/>
        </authorList>
    </citation>
    <scope>NUCLEOTIDE SEQUENCE [LARGE SCALE GENOMIC DNA]</scope>
    <source>
        <strain evidence="2 3">CGMCC 1.7002</strain>
    </source>
</reference>
<evidence type="ECO:0000313" key="2">
    <source>
        <dbReference type="EMBL" id="TDQ67266.1"/>
    </source>
</evidence>
<gene>
    <name evidence="2" type="ORF">ATL17_1275</name>
</gene>
<keyword evidence="1" id="KW-0472">Membrane</keyword>
<feature type="transmembrane region" description="Helical" evidence="1">
    <location>
        <begin position="60"/>
        <end position="85"/>
    </location>
</feature>
<keyword evidence="1" id="KW-1133">Transmembrane helix</keyword>
<dbReference type="RefSeq" id="WP_133571892.1">
    <property type="nucleotide sequence ID" value="NZ_SNYR01000001.1"/>
</dbReference>